<sequence>MFNKYFTLLITVALTSAPLSAFAQQVNDANTQQQINNLTDAFQGAIDGTLPVDGSYRPAGSPIQPTNNAVGNFNQSSEPIIDNYQRTVNNIEAQSAASPGYQAPSTTCNFNVYTPSTNNSTSTNAAFSWVNAFNNFGGKWMPRITGQTTQQLYRC</sequence>
<keyword evidence="3" id="KW-1185">Reference proteome</keyword>
<dbReference type="EMBL" id="VJXY01000051">
    <property type="protein sequence ID" value="MBD6619960.1"/>
    <property type="molecule type" value="Genomic_DNA"/>
</dbReference>
<feature type="signal peptide" evidence="1">
    <location>
        <begin position="1"/>
        <end position="23"/>
    </location>
</feature>
<protein>
    <recommendedName>
        <fullName evidence="4">Adhesin</fullName>
    </recommendedName>
</protein>
<dbReference type="AlphaFoldDB" id="A0AA40T3G2"/>
<dbReference type="RefSeq" id="WP_191761158.1">
    <property type="nucleotide sequence ID" value="NZ_VJXY01000051.1"/>
</dbReference>
<feature type="chain" id="PRO_5041257190" description="Adhesin" evidence="1">
    <location>
        <begin position="24"/>
        <end position="155"/>
    </location>
</feature>
<evidence type="ECO:0000313" key="2">
    <source>
        <dbReference type="EMBL" id="MBD6619960.1"/>
    </source>
</evidence>
<reference evidence="2" key="1">
    <citation type="submission" date="2019-07" db="EMBL/GenBank/DDBJ databases">
        <title>Toxilogical consequences of a new and cryptic species of cyanobacteria (Komarekiella delphini-convector) recovered from the epidermis of a bottlenose dolphin and 1500 ft. in the air.</title>
        <authorList>
            <person name="Brown A.O."/>
            <person name="Dvorak P."/>
            <person name="Villanueva C.D."/>
            <person name="Foss A.J."/>
            <person name="Garvey A.D."/>
            <person name="Gibson Q.A."/>
            <person name="Johansen J.R."/>
            <person name="Casamatta D.A."/>
        </authorList>
    </citation>
    <scope>NUCLEOTIDE SEQUENCE</scope>
    <source>
        <strain evidence="2">SJRDD-AB1</strain>
    </source>
</reference>
<evidence type="ECO:0000313" key="3">
    <source>
        <dbReference type="Proteomes" id="UP001165986"/>
    </source>
</evidence>
<organism evidence="2 3">
    <name type="scientific">Komarekiella delphini-convector SJRDD-AB1</name>
    <dbReference type="NCBI Taxonomy" id="2593771"/>
    <lineage>
        <taxon>Bacteria</taxon>
        <taxon>Bacillati</taxon>
        <taxon>Cyanobacteriota</taxon>
        <taxon>Cyanophyceae</taxon>
        <taxon>Nostocales</taxon>
        <taxon>Nostocaceae</taxon>
        <taxon>Komarekiella</taxon>
        <taxon>Komarekiella delphini-convector</taxon>
    </lineage>
</organism>
<comment type="caution">
    <text evidence="2">The sequence shown here is derived from an EMBL/GenBank/DDBJ whole genome shotgun (WGS) entry which is preliminary data.</text>
</comment>
<keyword evidence="1" id="KW-0732">Signal</keyword>
<proteinExistence type="predicted"/>
<gene>
    <name evidence="2" type="ORF">FNW02_30215</name>
</gene>
<evidence type="ECO:0000256" key="1">
    <source>
        <dbReference type="SAM" id="SignalP"/>
    </source>
</evidence>
<dbReference type="Proteomes" id="UP001165986">
    <property type="component" value="Unassembled WGS sequence"/>
</dbReference>
<evidence type="ECO:0008006" key="4">
    <source>
        <dbReference type="Google" id="ProtNLM"/>
    </source>
</evidence>
<name>A0AA40T3G2_9NOST</name>
<accession>A0AA40T3G2</accession>